<evidence type="ECO:0000259" key="2">
    <source>
        <dbReference type="PROSITE" id="PS50930"/>
    </source>
</evidence>
<accession>A0ABW5WMW9</accession>
<organism evidence="3 4">
    <name type="scientific">Lacinutrix iliipiscaria</name>
    <dbReference type="NCBI Taxonomy" id="1230532"/>
    <lineage>
        <taxon>Bacteria</taxon>
        <taxon>Pseudomonadati</taxon>
        <taxon>Bacteroidota</taxon>
        <taxon>Flavobacteriia</taxon>
        <taxon>Flavobacteriales</taxon>
        <taxon>Flavobacteriaceae</taxon>
        <taxon>Lacinutrix</taxon>
    </lineage>
</organism>
<dbReference type="SMART" id="SM00850">
    <property type="entry name" value="LytTR"/>
    <property type="match status" value="1"/>
</dbReference>
<dbReference type="PANTHER" id="PTHR37299">
    <property type="entry name" value="TRANSCRIPTIONAL REGULATOR-RELATED"/>
    <property type="match status" value="1"/>
</dbReference>
<sequence length="275" mass="31820">MMIITILIMAITFETLQQLFYIKRFNLAQDVSFFSVLKTQSYRWLIWLLLSTFLVWFSKKNASHKQKSSLVLKNAVLIFSLVFTNILIISISQIWLTNDSFSFSNLVGEYMTFFAFQKAPVYTLGYIAITIILQLYFANEKLQIQVQKLSEIKKTDSHTYNDLVKDIDEKATILNIKIGNKRKIIPVETISWIEADDYCVKVHTINNDSYTMRSSLKALEEKLSTNFLRVHRKAIVNMTMAKELNLSNSPNLILNNNIEISVSKSNLKTVKDFLS</sequence>
<dbReference type="PANTHER" id="PTHR37299:SF1">
    <property type="entry name" value="STAGE 0 SPORULATION PROTEIN A HOMOLOG"/>
    <property type="match status" value="1"/>
</dbReference>
<evidence type="ECO:0000256" key="1">
    <source>
        <dbReference type="SAM" id="Phobius"/>
    </source>
</evidence>
<dbReference type="Proteomes" id="UP001597533">
    <property type="component" value="Unassembled WGS sequence"/>
</dbReference>
<dbReference type="InterPro" id="IPR046947">
    <property type="entry name" value="LytR-like"/>
</dbReference>
<feature type="transmembrane region" description="Helical" evidence="1">
    <location>
        <begin position="119"/>
        <end position="138"/>
    </location>
</feature>
<gene>
    <name evidence="3" type="ORF">ACFS5M_05815</name>
</gene>
<dbReference type="RefSeq" id="WP_183486721.1">
    <property type="nucleotide sequence ID" value="NZ_JBHUOV010000001.1"/>
</dbReference>
<keyword evidence="1" id="KW-0812">Transmembrane</keyword>
<evidence type="ECO:0000313" key="3">
    <source>
        <dbReference type="EMBL" id="MFD2823177.1"/>
    </source>
</evidence>
<dbReference type="Pfam" id="PF04397">
    <property type="entry name" value="LytTR"/>
    <property type="match status" value="1"/>
</dbReference>
<reference evidence="4" key="1">
    <citation type="journal article" date="2019" name="Int. J. Syst. Evol. Microbiol.">
        <title>The Global Catalogue of Microorganisms (GCM) 10K type strain sequencing project: providing services to taxonomists for standard genome sequencing and annotation.</title>
        <authorList>
            <consortium name="The Broad Institute Genomics Platform"/>
            <consortium name="The Broad Institute Genome Sequencing Center for Infectious Disease"/>
            <person name="Wu L."/>
            <person name="Ma J."/>
        </authorList>
    </citation>
    <scope>NUCLEOTIDE SEQUENCE [LARGE SCALE GENOMIC DNA]</scope>
    <source>
        <strain evidence="4">KCTC 32141</strain>
    </source>
</reference>
<keyword evidence="4" id="KW-1185">Reference proteome</keyword>
<evidence type="ECO:0000313" key="4">
    <source>
        <dbReference type="Proteomes" id="UP001597533"/>
    </source>
</evidence>
<keyword evidence="1" id="KW-0472">Membrane</keyword>
<feature type="transmembrane region" description="Helical" evidence="1">
    <location>
        <begin position="41"/>
        <end position="58"/>
    </location>
</feature>
<dbReference type="PROSITE" id="PS50930">
    <property type="entry name" value="HTH_LYTTR"/>
    <property type="match status" value="1"/>
</dbReference>
<protein>
    <submittedName>
        <fullName evidence="3">LytR/AlgR family response regulator transcription factor</fullName>
    </submittedName>
</protein>
<keyword evidence="1" id="KW-1133">Transmembrane helix</keyword>
<feature type="transmembrane region" description="Helical" evidence="1">
    <location>
        <begin position="70"/>
        <end position="96"/>
    </location>
</feature>
<dbReference type="Gene3D" id="2.40.50.1020">
    <property type="entry name" value="LytTr DNA-binding domain"/>
    <property type="match status" value="1"/>
</dbReference>
<comment type="caution">
    <text evidence="3">The sequence shown here is derived from an EMBL/GenBank/DDBJ whole genome shotgun (WGS) entry which is preliminary data.</text>
</comment>
<feature type="domain" description="HTH LytTR-type" evidence="2">
    <location>
        <begin position="174"/>
        <end position="275"/>
    </location>
</feature>
<dbReference type="EMBL" id="JBHUOV010000001">
    <property type="protein sequence ID" value="MFD2823177.1"/>
    <property type="molecule type" value="Genomic_DNA"/>
</dbReference>
<proteinExistence type="predicted"/>
<name>A0ABW5WMW9_9FLAO</name>
<dbReference type="InterPro" id="IPR007492">
    <property type="entry name" value="LytTR_DNA-bd_dom"/>
</dbReference>